<dbReference type="OMA" id="YICAAGL"/>
<name>A0A553P0E1_TIGCA</name>
<feature type="transmembrane region" description="Helical" evidence="8">
    <location>
        <begin position="507"/>
        <end position="529"/>
    </location>
</feature>
<sequence>MPAQTLKESPVKAAVVTFPYNPSSQRLMAELGEKEGGGASEVNLLGRLYEPEGSPNRGMGGALSGYPKTPNHISRRQWITVIILFFVNLINYMDRLTIAGILTKIQNDYQIGDAEGGALQTAFVISYMIFAPIFGYMGDRHSRKLIMGFGVFLWTIFTLIGSFMPNYHLFLLCRAMVGIGEASYSTIAPTVISDMFVKDIRSKMLAFFYFAIPVGSGLGYVVGSETTMLAGGDWRWGLRVTPILGVIATFLIIFCMNDPPRGESEGHGNLKATTYAKDLQSLAKNKSFMLSTVAFTCVAFCTGALSWWGPKYIEYAVALAQAQNNTDVGSINVRNVSLIFGVVTMLSGIVGVPLGSILSTKLKQKYPRADPLICACGLLISALFLSIGMITASWNIYVTFALLFVGEVALNLNWSIVADILLYVVVPTRRSTAEAVQILVSHAFGDAGSPYLIGLMSDALKQSLSQESVCLPESASKSMPAFAGLESYSNVTQCDVAVDYYGMQYSLFTNSIVEVIGGIFFIITAIYIIRDKRKCDRFIAAQTSASSSKKSSTSETKLLFSPQKPDNYSVLFQGESPSISTDDEDEDLPPQLQLILPNERA</sequence>
<feature type="transmembrane region" description="Helical" evidence="8">
    <location>
        <begin position="234"/>
        <end position="254"/>
    </location>
</feature>
<accession>A0A553P0E1</accession>
<evidence type="ECO:0000256" key="6">
    <source>
        <dbReference type="ARBA" id="ARBA00024338"/>
    </source>
</evidence>
<feature type="transmembrane region" description="Helical" evidence="8">
    <location>
        <begin position="145"/>
        <end position="163"/>
    </location>
</feature>
<dbReference type="PANTHER" id="PTHR23505">
    <property type="entry name" value="SPINSTER"/>
    <property type="match status" value="1"/>
</dbReference>
<keyword evidence="11" id="KW-1185">Reference proteome</keyword>
<feature type="transmembrane region" description="Helical" evidence="8">
    <location>
        <begin position="78"/>
        <end position="98"/>
    </location>
</feature>
<dbReference type="InterPro" id="IPR036259">
    <property type="entry name" value="MFS_trans_sf"/>
</dbReference>
<feature type="transmembrane region" description="Helical" evidence="8">
    <location>
        <begin position="287"/>
        <end position="308"/>
    </location>
</feature>
<dbReference type="InterPro" id="IPR011701">
    <property type="entry name" value="MFS"/>
</dbReference>
<keyword evidence="3 8" id="KW-0812">Transmembrane</keyword>
<dbReference type="Gene3D" id="1.20.1250.20">
    <property type="entry name" value="MFS general substrate transporter like domains"/>
    <property type="match status" value="1"/>
</dbReference>
<feature type="transmembrane region" description="Helical" evidence="8">
    <location>
        <begin position="204"/>
        <end position="222"/>
    </location>
</feature>
<feature type="transmembrane region" description="Helical" evidence="8">
    <location>
        <begin position="118"/>
        <end position="138"/>
    </location>
</feature>
<dbReference type="SUPFAM" id="SSF103473">
    <property type="entry name" value="MFS general substrate transporter"/>
    <property type="match status" value="1"/>
</dbReference>
<dbReference type="Pfam" id="PF07690">
    <property type="entry name" value="MFS_1"/>
    <property type="match status" value="1"/>
</dbReference>
<evidence type="ECO:0000256" key="7">
    <source>
        <dbReference type="SAM" id="MobiDB-lite"/>
    </source>
</evidence>
<dbReference type="STRING" id="6832.A0A553P0E1"/>
<dbReference type="GO" id="GO:0022857">
    <property type="term" value="F:transmembrane transporter activity"/>
    <property type="evidence" value="ECO:0007669"/>
    <property type="project" value="InterPro"/>
</dbReference>
<gene>
    <name evidence="10" type="ORF">TCAL_01178</name>
</gene>
<feature type="transmembrane region" description="Helical" evidence="8">
    <location>
        <begin position="438"/>
        <end position="456"/>
    </location>
</feature>
<dbReference type="AlphaFoldDB" id="A0A553P0E1"/>
<dbReference type="OrthoDB" id="6770063at2759"/>
<evidence type="ECO:0000313" key="10">
    <source>
        <dbReference type="EMBL" id="TRY71072.1"/>
    </source>
</evidence>
<dbReference type="CDD" id="cd17328">
    <property type="entry name" value="MFS_spinster_like"/>
    <property type="match status" value="1"/>
</dbReference>
<evidence type="ECO:0000256" key="2">
    <source>
        <dbReference type="ARBA" id="ARBA00022448"/>
    </source>
</evidence>
<dbReference type="PROSITE" id="PS50850">
    <property type="entry name" value="MFS"/>
    <property type="match status" value="1"/>
</dbReference>
<dbReference type="PANTHER" id="PTHR23505:SF79">
    <property type="entry name" value="PROTEIN SPINSTER"/>
    <property type="match status" value="1"/>
</dbReference>
<dbReference type="GO" id="GO:0016020">
    <property type="term" value="C:membrane"/>
    <property type="evidence" value="ECO:0007669"/>
    <property type="project" value="UniProtKB-SubCell"/>
</dbReference>
<feature type="region of interest" description="Disordered" evidence="7">
    <location>
        <begin position="549"/>
        <end position="601"/>
    </location>
</feature>
<evidence type="ECO:0000256" key="3">
    <source>
        <dbReference type="ARBA" id="ARBA00022692"/>
    </source>
</evidence>
<evidence type="ECO:0000313" key="11">
    <source>
        <dbReference type="Proteomes" id="UP000318571"/>
    </source>
</evidence>
<keyword evidence="4 8" id="KW-1133">Transmembrane helix</keyword>
<evidence type="ECO:0000256" key="4">
    <source>
        <dbReference type="ARBA" id="ARBA00022989"/>
    </source>
</evidence>
<comment type="subcellular location">
    <subcellularLocation>
        <location evidence="1">Membrane</location>
        <topology evidence="1">Multi-pass membrane protein</topology>
    </subcellularLocation>
</comment>
<comment type="similarity">
    <text evidence="6">Belongs to the major facilitator superfamily. Spinster (TC 2.A.1.49) family.</text>
</comment>
<keyword evidence="5 8" id="KW-0472">Membrane</keyword>
<evidence type="ECO:0000259" key="9">
    <source>
        <dbReference type="PROSITE" id="PS50850"/>
    </source>
</evidence>
<feature type="transmembrane region" description="Helical" evidence="8">
    <location>
        <begin position="372"/>
        <end position="394"/>
    </location>
</feature>
<comment type="caution">
    <text evidence="10">The sequence shown here is derived from an EMBL/GenBank/DDBJ whole genome shotgun (WGS) entry which is preliminary data.</text>
</comment>
<feature type="transmembrane region" description="Helical" evidence="8">
    <location>
        <begin position="338"/>
        <end position="360"/>
    </location>
</feature>
<dbReference type="InterPro" id="IPR020846">
    <property type="entry name" value="MFS_dom"/>
</dbReference>
<evidence type="ECO:0000256" key="8">
    <source>
        <dbReference type="SAM" id="Phobius"/>
    </source>
</evidence>
<feature type="transmembrane region" description="Helical" evidence="8">
    <location>
        <begin position="400"/>
        <end position="426"/>
    </location>
</feature>
<dbReference type="Proteomes" id="UP000318571">
    <property type="component" value="Chromosome 9"/>
</dbReference>
<proteinExistence type="inferred from homology"/>
<evidence type="ECO:0000256" key="1">
    <source>
        <dbReference type="ARBA" id="ARBA00004141"/>
    </source>
</evidence>
<feature type="transmembrane region" description="Helical" evidence="8">
    <location>
        <begin position="169"/>
        <end position="192"/>
    </location>
</feature>
<dbReference type="InterPro" id="IPR044770">
    <property type="entry name" value="MFS_spinster-like"/>
</dbReference>
<dbReference type="EMBL" id="VCGU01000009">
    <property type="protein sequence ID" value="TRY71072.1"/>
    <property type="molecule type" value="Genomic_DNA"/>
</dbReference>
<feature type="domain" description="Major facilitator superfamily (MFS) profile" evidence="9">
    <location>
        <begin position="80"/>
        <end position="529"/>
    </location>
</feature>
<evidence type="ECO:0000256" key="5">
    <source>
        <dbReference type="ARBA" id="ARBA00023136"/>
    </source>
</evidence>
<protein>
    <recommendedName>
        <fullName evidence="9">Major facilitator superfamily (MFS) profile domain-containing protein</fullName>
    </recommendedName>
</protein>
<organism evidence="10 11">
    <name type="scientific">Tigriopus californicus</name>
    <name type="common">Marine copepod</name>
    <dbReference type="NCBI Taxonomy" id="6832"/>
    <lineage>
        <taxon>Eukaryota</taxon>
        <taxon>Metazoa</taxon>
        <taxon>Ecdysozoa</taxon>
        <taxon>Arthropoda</taxon>
        <taxon>Crustacea</taxon>
        <taxon>Multicrustacea</taxon>
        <taxon>Hexanauplia</taxon>
        <taxon>Copepoda</taxon>
        <taxon>Harpacticoida</taxon>
        <taxon>Harpacticidae</taxon>
        <taxon>Tigriopus</taxon>
    </lineage>
</organism>
<keyword evidence="2" id="KW-0813">Transport</keyword>
<reference evidence="10 11" key="1">
    <citation type="journal article" date="2018" name="Nat. Ecol. Evol.">
        <title>Genomic signatures of mitonuclear coevolution across populations of Tigriopus californicus.</title>
        <authorList>
            <person name="Barreto F.S."/>
            <person name="Watson E.T."/>
            <person name="Lima T.G."/>
            <person name="Willett C.S."/>
            <person name="Edmands S."/>
            <person name="Li W."/>
            <person name="Burton R.S."/>
        </authorList>
    </citation>
    <scope>NUCLEOTIDE SEQUENCE [LARGE SCALE GENOMIC DNA]</scope>
    <source>
        <strain evidence="10 11">San Diego</strain>
    </source>
</reference>